<proteinExistence type="inferred from homology"/>
<dbReference type="InterPro" id="IPR001128">
    <property type="entry name" value="Cyt_P450"/>
</dbReference>
<protein>
    <recommendedName>
        <fullName evidence="10">Cytochrome P450</fullName>
    </recommendedName>
</protein>
<dbReference type="GO" id="GO:0016705">
    <property type="term" value="F:oxidoreductase activity, acting on paired donors, with incorporation or reduction of molecular oxygen"/>
    <property type="evidence" value="ECO:0007669"/>
    <property type="project" value="InterPro"/>
</dbReference>
<keyword evidence="2 5" id="KW-0479">Metal-binding</keyword>
<evidence type="ECO:0000256" key="3">
    <source>
        <dbReference type="ARBA" id="ARBA00023002"/>
    </source>
</evidence>
<dbReference type="SUPFAM" id="SSF48264">
    <property type="entry name" value="Cytochrome P450"/>
    <property type="match status" value="1"/>
</dbReference>
<dbReference type="PANTHER" id="PTHR46300:SF9">
    <property type="entry name" value="P450, PUTATIVE-RELATED"/>
    <property type="match status" value="1"/>
</dbReference>
<evidence type="ECO:0000256" key="6">
    <source>
        <dbReference type="SAM" id="MobiDB-lite"/>
    </source>
</evidence>
<dbReference type="PANTHER" id="PTHR46300">
    <property type="entry name" value="P450, PUTATIVE (EUROFUNG)-RELATED-RELATED"/>
    <property type="match status" value="1"/>
</dbReference>
<dbReference type="PRINTS" id="PR00463">
    <property type="entry name" value="EP450I"/>
</dbReference>
<keyword evidence="7" id="KW-1133">Transmembrane helix</keyword>
<dbReference type="Proteomes" id="UP001172681">
    <property type="component" value="Unassembled WGS sequence"/>
</dbReference>
<dbReference type="EMBL" id="JAPDRN010000003">
    <property type="protein sequence ID" value="KAJ9646269.1"/>
    <property type="molecule type" value="Genomic_DNA"/>
</dbReference>
<keyword evidence="9" id="KW-1185">Reference proteome</keyword>
<name>A0AA38YEP8_9EURO</name>
<dbReference type="InterPro" id="IPR050364">
    <property type="entry name" value="Cytochrome_P450_fung"/>
</dbReference>
<keyword evidence="5" id="KW-0349">Heme</keyword>
<comment type="cofactor">
    <cofactor evidence="5">
        <name>heme</name>
        <dbReference type="ChEBI" id="CHEBI:30413"/>
    </cofactor>
</comment>
<reference evidence="8" key="1">
    <citation type="submission" date="2022-10" db="EMBL/GenBank/DDBJ databases">
        <title>Culturing micro-colonial fungi from biological soil crusts in the Mojave desert and describing Neophaeococcomyces mojavensis, and introducing the new genera and species Taxawa tesnikishii.</title>
        <authorList>
            <person name="Kurbessoian T."/>
            <person name="Stajich J.E."/>
        </authorList>
    </citation>
    <scope>NUCLEOTIDE SEQUENCE</scope>
    <source>
        <strain evidence="8">TK_35</strain>
    </source>
</reference>
<evidence type="ECO:0000256" key="1">
    <source>
        <dbReference type="ARBA" id="ARBA00010617"/>
    </source>
</evidence>
<keyword evidence="3" id="KW-0560">Oxidoreductase</keyword>
<dbReference type="GO" id="GO:0005506">
    <property type="term" value="F:iron ion binding"/>
    <property type="evidence" value="ECO:0007669"/>
    <property type="project" value="InterPro"/>
</dbReference>
<gene>
    <name evidence="8" type="ORF">H2204_000932</name>
</gene>
<keyword evidence="4 5" id="KW-0408">Iron</keyword>
<dbReference type="Gene3D" id="1.10.630.10">
    <property type="entry name" value="Cytochrome P450"/>
    <property type="match status" value="1"/>
</dbReference>
<dbReference type="GO" id="GO:0020037">
    <property type="term" value="F:heme binding"/>
    <property type="evidence" value="ECO:0007669"/>
    <property type="project" value="InterPro"/>
</dbReference>
<accession>A0AA38YEP8</accession>
<evidence type="ECO:0008006" key="10">
    <source>
        <dbReference type="Google" id="ProtNLM"/>
    </source>
</evidence>
<dbReference type="AlphaFoldDB" id="A0AA38YEP8"/>
<dbReference type="InterPro" id="IPR036396">
    <property type="entry name" value="Cyt_P450_sf"/>
</dbReference>
<evidence type="ECO:0000313" key="9">
    <source>
        <dbReference type="Proteomes" id="UP001172681"/>
    </source>
</evidence>
<evidence type="ECO:0000256" key="5">
    <source>
        <dbReference type="PIRSR" id="PIRSR602401-1"/>
    </source>
</evidence>
<keyword evidence="7" id="KW-0472">Membrane</keyword>
<keyword evidence="7" id="KW-0812">Transmembrane</keyword>
<dbReference type="GO" id="GO:0004497">
    <property type="term" value="F:monooxygenase activity"/>
    <property type="evidence" value="ECO:0007669"/>
    <property type="project" value="InterPro"/>
</dbReference>
<evidence type="ECO:0000256" key="2">
    <source>
        <dbReference type="ARBA" id="ARBA00022723"/>
    </source>
</evidence>
<comment type="similarity">
    <text evidence="1">Belongs to the cytochrome P450 family.</text>
</comment>
<organism evidence="8 9">
    <name type="scientific">Knufia peltigerae</name>
    <dbReference type="NCBI Taxonomy" id="1002370"/>
    <lineage>
        <taxon>Eukaryota</taxon>
        <taxon>Fungi</taxon>
        <taxon>Dikarya</taxon>
        <taxon>Ascomycota</taxon>
        <taxon>Pezizomycotina</taxon>
        <taxon>Eurotiomycetes</taxon>
        <taxon>Chaetothyriomycetidae</taxon>
        <taxon>Chaetothyriales</taxon>
        <taxon>Trichomeriaceae</taxon>
        <taxon>Knufia</taxon>
    </lineage>
</organism>
<dbReference type="InterPro" id="IPR002401">
    <property type="entry name" value="Cyt_P450_E_grp-I"/>
</dbReference>
<feature type="region of interest" description="Disordered" evidence="6">
    <location>
        <begin position="537"/>
        <end position="558"/>
    </location>
</feature>
<evidence type="ECO:0000256" key="7">
    <source>
        <dbReference type="SAM" id="Phobius"/>
    </source>
</evidence>
<evidence type="ECO:0000313" key="8">
    <source>
        <dbReference type="EMBL" id="KAJ9646269.1"/>
    </source>
</evidence>
<feature type="compositionally biased region" description="Polar residues" evidence="6">
    <location>
        <begin position="546"/>
        <end position="558"/>
    </location>
</feature>
<feature type="transmembrane region" description="Helical" evidence="7">
    <location>
        <begin position="12"/>
        <end position="35"/>
    </location>
</feature>
<sequence>MSSSPEMSWLSVFPIVAIISLVAGVGILVYLRFFYVDLPPIEGIPEVPNGELLAGHFYKLGSDHATTAETWAQKYGWPVFQVRMGKRRAVILNSFDSAREWTVKNQSATLDRPWFYTFHGIISATSGRELAGLFLMSDSAATIGTSPWDERTKKQRRVVGSFTTGPSMRDMRPMLDLETCAMVSAIYYDSAKGDVELSPHIYQKRLALNLMTMFCYGTRFASIKDPLLGQILSDANTIASFRSTKANPQDFIPHLRYMGGNARNQTAMEVRKRRDTWLSTMLENIRGNLPMNLGSKKMNVAEMLLTDSQEGLTQMDIKTILGGLMSGGFETIFSTVIITIGMLSTPAGQAMQQKAYDDIMSVYESPEEAFEQCLNEEKSPYIAGLVKEALRFYPPLKLLPARQTYKEFIYQGAVIPKGLLLYVNAQAANRDKSVYGPDAEEFHPERWLEGGADVPPPYHFAFGAGARMCTAVNFSNRMLYAIFLRLIVAFKIEASKTMPANTHYINYKEDAAASNAVASDFRIRLTPRDKQTLEKCFERSEELSEGATSSQYSEPLKR</sequence>
<comment type="caution">
    <text evidence="8">The sequence shown here is derived from an EMBL/GenBank/DDBJ whole genome shotgun (WGS) entry which is preliminary data.</text>
</comment>
<feature type="binding site" description="axial binding residue" evidence="5">
    <location>
        <position position="469"/>
    </location>
    <ligand>
        <name>heme</name>
        <dbReference type="ChEBI" id="CHEBI:30413"/>
    </ligand>
    <ligandPart>
        <name>Fe</name>
        <dbReference type="ChEBI" id="CHEBI:18248"/>
    </ligandPart>
</feature>
<dbReference type="Pfam" id="PF00067">
    <property type="entry name" value="p450"/>
    <property type="match status" value="1"/>
</dbReference>
<evidence type="ECO:0000256" key="4">
    <source>
        <dbReference type="ARBA" id="ARBA00023004"/>
    </source>
</evidence>